<accession>A0AAF0ERT4</accession>
<dbReference type="InterPro" id="IPR052243">
    <property type="entry name" value="Mito_inner_membrane_organizer"/>
</dbReference>
<evidence type="ECO:0000256" key="3">
    <source>
        <dbReference type="ARBA" id="ARBA00023186"/>
    </source>
</evidence>
<feature type="region of interest" description="Disordered" evidence="5">
    <location>
        <begin position="1"/>
        <end position="26"/>
    </location>
</feature>
<sequence>MEGIPFGPAGVRSARNNTNDEPLFGGTPFYDAHADAQNDGANSDSRSFYSLLNVEQDATDEQLRDAYKTLAVAFHPDKHPDPARKEMAEQAFRDIKRAYDVLSDPQTRAVYDHFGEAGLESQWAVAVRGQSPEEMRAEFERQARLRQAADAESLVKSRGEFAATVDATSLFAPPRRNRRPPSLEERLNKVNCVQLMGKHGFDMQVTNSSAVSVSGQMLSRGGMGGGNLLGTLKTHWSPRFFIETSATLFHPQVLTSKGQYVLDEHVFFTYAVVAQTLAAPPVATLTWGQHLSAKSSLTGLLSFKTGTYSLGRWGADIPPERQRPDFAALVIGVSKLQEDGTGWNTQCTLADVDQVLSLEWSTRVLGVLLRTGLNLSPGTGISAFTSGEQRVTENIRVTAGVECGLASGVIFKLKVVRLGQKLVLPIVLSPTFRADVVAFSTLVPAAAFGVSHYLYFAPKRRAARAARIEQMRRENAEALEHRRLMAEQTRELLRAQALKRAESEYGRPGVVIVQAIYGRPDTFPEPMHIDKEVLQNKTLLLQLLDRPFDEPLIPQSADQPLWTDVRVPLQMLVAQGQLVIPAGRAKSKLVGFYDPCIGEKKRLYVRYVFRGQLHEFTVDDRDAVAAPLRSQQL</sequence>
<comment type="subcellular location">
    <subcellularLocation>
        <location evidence="1">Membrane</location>
    </subcellularLocation>
</comment>
<dbReference type="InterPro" id="IPR001623">
    <property type="entry name" value="DnaJ_domain"/>
</dbReference>
<dbReference type="InterPro" id="IPR055225">
    <property type="entry name" value="DNAJC11-like_beta-barrel"/>
</dbReference>
<dbReference type="PANTHER" id="PTHR44157:SF1">
    <property type="entry name" value="DNAJ HOMOLOG SUBFAMILY C MEMBER 11"/>
    <property type="match status" value="1"/>
</dbReference>
<keyword evidence="3" id="KW-0143">Chaperone</keyword>
<evidence type="ECO:0000259" key="6">
    <source>
        <dbReference type="PROSITE" id="PS50076"/>
    </source>
</evidence>
<organism evidence="7 8">
    <name type="scientific">Malassezia cuniculi</name>
    <dbReference type="NCBI Taxonomy" id="948313"/>
    <lineage>
        <taxon>Eukaryota</taxon>
        <taxon>Fungi</taxon>
        <taxon>Dikarya</taxon>
        <taxon>Basidiomycota</taxon>
        <taxon>Ustilaginomycotina</taxon>
        <taxon>Malasseziomycetes</taxon>
        <taxon>Malasseziales</taxon>
        <taxon>Malasseziaceae</taxon>
        <taxon>Malassezia</taxon>
    </lineage>
</organism>
<gene>
    <name evidence="7" type="ORF">MCUN1_002625</name>
</gene>
<reference evidence="7" key="1">
    <citation type="submission" date="2023-03" db="EMBL/GenBank/DDBJ databases">
        <title>Mating type loci evolution in Malassezia.</title>
        <authorList>
            <person name="Coelho M.A."/>
        </authorList>
    </citation>
    <scope>NUCLEOTIDE SEQUENCE</scope>
    <source>
        <strain evidence="7">CBS 11721</strain>
    </source>
</reference>
<evidence type="ECO:0000313" key="8">
    <source>
        <dbReference type="Proteomes" id="UP001219933"/>
    </source>
</evidence>
<dbReference type="InterPro" id="IPR036869">
    <property type="entry name" value="J_dom_sf"/>
</dbReference>
<dbReference type="PROSITE" id="PS00636">
    <property type="entry name" value="DNAJ_1"/>
    <property type="match status" value="1"/>
</dbReference>
<dbReference type="GO" id="GO:0042407">
    <property type="term" value="P:cristae formation"/>
    <property type="evidence" value="ECO:0007669"/>
    <property type="project" value="TreeGrafter"/>
</dbReference>
<dbReference type="Pfam" id="PF00226">
    <property type="entry name" value="DnaJ"/>
    <property type="match status" value="1"/>
</dbReference>
<feature type="domain" description="J" evidence="6">
    <location>
        <begin position="47"/>
        <end position="115"/>
    </location>
</feature>
<dbReference type="EMBL" id="CP119879">
    <property type="protein sequence ID" value="WFD35763.1"/>
    <property type="molecule type" value="Genomic_DNA"/>
</dbReference>
<evidence type="ECO:0000313" key="7">
    <source>
        <dbReference type="EMBL" id="WFD35763.1"/>
    </source>
</evidence>
<name>A0AAF0ERT4_9BASI</name>
<dbReference type="SMART" id="SM00271">
    <property type="entry name" value="DnaJ"/>
    <property type="match status" value="1"/>
</dbReference>
<dbReference type="InterPro" id="IPR024586">
    <property type="entry name" value="DnaJ-like_C11_C"/>
</dbReference>
<feature type="coiled-coil region" evidence="4">
    <location>
        <begin position="468"/>
        <end position="496"/>
    </location>
</feature>
<dbReference type="SUPFAM" id="SSF46565">
    <property type="entry name" value="Chaperone J-domain"/>
    <property type="match status" value="1"/>
</dbReference>
<dbReference type="PANTHER" id="PTHR44157">
    <property type="entry name" value="DNAJ HOMOLOG SUBFAMILY C MEMBER 11"/>
    <property type="match status" value="1"/>
</dbReference>
<dbReference type="PRINTS" id="PR00625">
    <property type="entry name" value="JDOMAIN"/>
</dbReference>
<evidence type="ECO:0000256" key="2">
    <source>
        <dbReference type="ARBA" id="ARBA00023136"/>
    </source>
</evidence>
<keyword evidence="8" id="KW-1185">Reference proteome</keyword>
<dbReference type="Proteomes" id="UP001219933">
    <property type="component" value="Chromosome 3"/>
</dbReference>
<protein>
    <recommendedName>
        <fullName evidence="6">J domain-containing protein</fullName>
    </recommendedName>
</protein>
<evidence type="ECO:0000256" key="4">
    <source>
        <dbReference type="SAM" id="Coils"/>
    </source>
</evidence>
<dbReference type="Pfam" id="PF22774">
    <property type="entry name" value="DNAJC11_beta-barrel"/>
    <property type="match status" value="1"/>
</dbReference>
<keyword evidence="2" id="KW-0472">Membrane</keyword>
<dbReference type="Pfam" id="PF11875">
    <property type="entry name" value="DnaJ-like_C11_C"/>
    <property type="match status" value="1"/>
</dbReference>
<proteinExistence type="predicted"/>
<dbReference type="AlphaFoldDB" id="A0AAF0ERT4"/>
<dbReference type="PROSITE" id="PS50076">
    <property type="entry name" value="DNAJ_2"/>
    <property type="match status" value="1"/>
</dbReference>
<evidence type="ECO:0000256" key="5">
    <source>
        <dbReference type="SAM" id="MobiDB-lite"/>
    </source>
</evidence>
<evidence type="ECO:0000256" key="1">
    <source>
        <dbReference type="ARBA" id="ARBA00004370"/>
    </source>
</evidence>
<dbReference type="CDD" id="cd06257">
    <property type="entry name" value="DnaJ"/>
    <property type="match status" value="1"/>
</dbReference>
<dbReference type="Gene3D" id="1.10.287.110">
    <property type="entry name" value="DnaJ domain"/>
    <property type="match status" value="1"/>
</dbReference>
<dbReference type="InterPro" id="IPR018253">
    <property type="entry name" value="DnaJ_domain_CS"/>
</dbReference>
<dbReference type="GO" id="GO:0005739">
    <property type="term" value="C:mitochondrion"/>
    <property type="evidence" value="ECO:0007669"/>
    <property type="project" value="GOC"/>
</dbReference>
<dbReference type="GO" id="GO:0016020">
    <property type="term" value="C:membrane"/>
    <property type="evidence" value="ECO:0007669"/>
    <property type="project" value="UniProtKB-SubCell"/>
</dbReference>
<keyword evidence="4" id="KW-0175">Coiled coil</keyword>